<name>A0A367RR56_NOSPU</name>
<organism evidence="2 3">
    <name type="scientific">Nostoc punctiforme NIES-2108</name>
    <dbReference type="NCBI Taxonomy" id="1356359"/>
    <lineage>
        <taxon>Bacteria</taxon>
        <taxon>Bacillati</taxon>
        <taxon>Cyanobacteriota</taxon>
        <taxon>Cyanophyceae</taxon>
        <taxon>Nostocales</taxon>
        <taxon>Nostocaceae</taxon>
        <taxon>Nostoc</taxon>
    </lineage>
</organism>
<dbReference type="EMBL" id="LXQE01000107">
    <property type="protein sequence ID" value="RCJ39008.1"/>
    <property type="molecule type" value="Genomic_DNA"/>
</dbReference>
<evidence type="ECO:0000259" key="1">
    <source>
        <dbReference type="Pfam" id="PF10057"/>
    </source>
</evidence>
<sequence>MVQPTIGQLETEISQRIINLYNERLGKSPSQIICHFFDTEIVISLESSVTKAEETLLKGGYDTLAEQVRLYLEKIIKPDLKNLIEEIIGQPILYLMTNTNLTTGRTGIVVILKELPEVRNPESIPKINVRNLAD</sequence>
<accession>A0A367RR56</accession>
<dbReference type="AlphaFoldDB" id="A0A367RR56"/>
<proteinExistence type="predicted"/>
<dbReference type="InterPro" id="IPR018745">
    <property type="entry name" value="MpsC"/>
</dbReference>
<dbReference type="Pfam" id="PF10057">
    <property type="entry name" value="MpsC"/>
    <property type="match status" value="1"/>
</dbReference>
<reference evidence="2 3" key="1">
    <citation type="submission" date="2016-04" db="EMBL/GenBank/DDBJ databases">
        <authorList>
            <person name="Evans L.H."/>
            <person name="Alamgir A."/>
            <person name="Owens N."/>
            <person name="Weber N.D."/>
            <person name="Virtaneva K."/>
            <person name="Barbian K."/>
            <person name="Babar A."/>
            <person name="Rosenke K."/>
        </authorList>
    </citation>
    <scope>NUCLEOTIDE SEQUENCE [LARGE SCALE GENOMIC DNA]</scope>
    <source>
        <strain evidence="2">NIES-2108</strain>
    </source>
</reference>
<dbReference type="Proteomes" id="UP000252085">
    <property type="component" value="Unassembled WGS sequence"/>
</dbReference>
<evidence type="ECO:0000313" key="2">
    <source>
        <dbReference type="EMBL" id="RCJ39008.1"/>
    </source>
</evidence>
<comment type="caution">
    <text evidence="2">The sequence shown here is derived from an EMBL/GenBank/DDBJ whole genome shotgun (WGS) entry which is preliminary data.</text>
</comment>
<gene>
    <name evidence="2" type="ORF">A6769_08215</name>
</gene>
<feature type="domain" description="Na+-translocating membrane potential-generating system MpsC" evidence="1">
    <location>
        <begin position="6"/>
        <end position="113"/>
    </location>
</feature>
<protein>
    <recommendedName>
        <fullName evidence="1">Na+-translocating membrane potential-generating system MpsC domain-containing protein</fullName>
    </recommendedName>
</protein>
<evidence type="ECO:0000313" key="3">
    <source>
        <dbReference type="Proteomes" id="UP000252085"/>
    </source>
</evidence>